<dbReference type="PROSITE" id="PS00600">
    <property type="entry name" value="AA_TRANSFER_CLASS_3"/>
    <property type="match status" value="1"/>
</dbReference>
<sequence>MTTNPGALRAPHALVSIIGAASALGAPHAGTAAAPAALQDSPLRQRLAGLGPAAEWAAILSPGVPPAHVTSARARAGKEDHIAGSDMAARIAANADFARCLADRIATLPADRFPLVLGGDHAVAAGTWRGIGRRRARAPGLIWIDAHLDSHTDATTHSGNIHGMPLAALLGTGHAALTGIPGPALDPARTCIIGARAWEPEELALLTRLGVRVFTMSEVRARGLSAVFADALRLARADPDAGFGLSLDLDALDPQAFPAVTCPEPGGIEPRTLADALLGLRACADLVGLEIVEYRPDLDADHRGADWIAEFVLAALGPSTDWLRAAERRFGATNYAPLPAVFQRGEGVWLWDTDGRRYLDMMSAYSAMSFGHGHPRLVRALVDQAQRLALTSRAFSSDRLPVFLERLCATFGYECALPVNTGLEAVETALKAARKWGYKVKGIAPERARILACDGNFHGRSIAIVGLSANAQYRNGFGPFPPGFERVPFGNVDALEAAITPDTAAFLVEPIQGEGGIVVPPPGYLSRCAEICRRHDVLLIADEVQTGLGRTGRLLACEHDGVRPDGLILGKALGGGLLPVSAFLADRRVMDVFGPGDHGSTFGGNPLAAAVGTEVLALLAETRPWERAARLGTQLMETLRAAALPCVREVRGRGLLVGLALDPALADASEVATQLLARGIATRDTHGNVIRLAPPLTIDEATLDEAARRILDTLRMLTPAGVDADVVRMQ</sequence>
<comment type="cofactor">
    <cofactor evidence="1">
        <name>pyridoxal 5'-phosphate</name>
        <dbReference type="ChEBI" id="CHEBI:597326"/>
    </cofactor>
</comment>
<dbReference type="GO" id="GO:0030170">
    <property type="term" value="F:pyridoxal phosphate binding"/>
    <property type="evidence" value="ECO:0007669"/>
    <property type="project" value="InterPro"/>
</dbReference>
<comment type="pathway">
    <text evidence="4">Nitrogen metabolism; urea cycle; L-ornithine and urea from L-arginine: step 1/1.</text>
</comment>
<keyword evidence="7" id="KW-0056">Arginine metabolism</keyword>
<evidence type="ECO:0000256" key="10">
    <source>
        <dbReference type="ARBA" id="ARBA00022723"/>
    </source>
</evidence>
<dbReference type="RefSeq" id="WP_048707803.1">
    <property type="nucleotide sequence ID" value="NZ_CP014646.1"/>
</dbReference>
<dbReference type="Pfam" id="PF00202">
    <property type="entry name" value="Aminotran_3"/>
    <property type="match status" value="1"/>
</dbReference>
<dbReference type="Gene3D" id="3.90.1150.10">
    <property type="entry name" value="Aspartate Aminotransferase, domain 1"/>
    <property type="match status" value="1"/>
</dbReference>
<dbReference type="PANTHER" id="PTHR11986">
    <property type="entry name" value="AMINOTRANSFERASE CLASS III"/>
    <property type="match status" value="1"/>
</dbReference>
<dbReference type="GO" id="GO:0006525">
    <property type="term" value="P:arginine metabolic process"/>
    <property type="evidence" value="ECO:0007669"/>
    <property type="project" value="UniProtKB-KW"/>
</dbReference>
<dbReference type="GO" id="GO:0004053">
    <property type="term" value="F:arginase activity"/>
    <property type="evidence" value="ECO:0007669"/>
    <property type="project" value="UniProtKB-EC"/>
</dbReference>
<dbReference type="InterPro" id="IPR014033">
    <property type="entry name" value="Arginase"/>
</dbReference>
<reference evidence="18" key="1">
    <citation type="submission" date="2016-03" db="EMBL/GenBank/DDBJ databases">
        <authorList>
            <person name="Ma C."/>
            <person name="Zhou S."/>
            <person name="Yang G."/>
        </authorList>
    </citation>
    <scope>NUCLEOTIDE SEQUENCE [LARGE SCALE GENOMIC DNA]</scope>
    <source>
        <strain evidence="18">SgZ-1</strain>
    </source>
</reference>
<dbReference type="PRINTS" id="PR00116">
    <property type="entry name" value="ARGINASE"/>
</dbReference>
<dbReference type="InterPro" id="IPR015421">
    <property type="entry name" value="PyrdxlP-dep_Trfase_major"/>
</dbReference>
<dbReference type="Pfam" id="PF00491">
    <property type="entry name" value="Arginase"/>
    <property type="match status" value="1"/>
</dbReference>
<comment type="pathway">
    <text evidence="3">Amino-acid biosynthesis; L-proline biosynthesis; L-glutamate 5-semialdehyde from L-ornithine: step 1/1.</text>
</comment>
<evidence type="ECO:0000256" key="6">
    <source>
        <dbReference type="ARBA" id="ARBA00012924"/>
    </source>
</evidence>
<dbReference type="AlphaFoldDB" id="A0A127K8X6"/>
<dbReference type="PROSITE" id="PS01053">
    <property type="entry name" value="ARGINASE_1"/>
    <property type="match status" value="1"/>
</dbReference>
<dbReference type="CDD" id="cd00610">
    <property type="entry name" value="OAT_like"/>
    <property type="match status" value="1"/>
</dbReference>
<dbReference type="Gene3D" id="3.40.640.10">
    <property type="entry name" value="Type I PLP-dependent aspartate aminotransferase-like (Major domain)"/>
    <property type="match status" value="1"/>
</dbReference>
<dbReference type="GO" id="GO:0000050">
    <property type="term" value="P:urea cycle"/>
    <property type="evidence" value="ECO:0007669"/>
    <property type="project" value="UniProtKB-UniPathway"/>
</dbReference>
<feature type="signal peptide" evidence="16">
    <location>
        <begin position="1"/>
        <end position="25"/>
    </location>
</feature>
<dbReference type="GO" id="GO:0004587">
    <property type="term" value="F:ornithine aminotransferase activity"/>
    <property type="evidence" value="ECO:0007669"/>
    <property type="project" value="UniProtKB-EC"/>
</dbReference>
<dbReference type="GO" id="GO:0042802">
    <property type="term" value="F:identical protein binding"/>
    <property type="evidence" value="ECO:0007669"/>
    <property type="project" value="TreeGrafter"/>
</dbReference>
<keyword evidence="18" id="KW-1185">Reference proteome</keyword>
<dbReference type="EMBL" id="CP014646">
    <property type="protein sequence ID" value="AMO38428.1"/>
    <property type="molecule type" value="Genomic_DNA"/>
</dbReference>
<gene>
    <name evidence="17" type="ORF">AC731_016685</name>
</gene>
<dbReference type="InterPro" id="IPR020855">
    <property type="entry name" value="Ureohydrolase_Mn_BS"/>
</dbReference>
<dbReference type="STRING" id="1134435.AC731_016685"/>
<keyword evidence="16" id="KW-0732">Signal</keyword>
<dbReference type="InterPro" id="IPR005814">
    <property type="entry name" value="Aminotrans_3"/>
</dbReference>
<dbReference type="UniPathway" id="UPA00158">
    <property type="reaction ID" value="UER00270"/>
</dbReference>
<dbReference type="PROSITE" id="PS51409">
    <property type="entry name" value="ARGINASE_2"/>
    <property type="match status" value="1"/>
</dbReference>
<evidence type="ECO:0000256" key="1">
    <source>
        <dbReference type="ARBA" id="ARBA00001933"/>
    </source>
</evidence>
<dbReference type="SUPFAM" id="SSF53383">
    <property type="entry name" value="PLP-dependent transferases"/>
    <property type="match status" value="1"/>
</dbReference>
<keyword evidence="9" id="KW-0808">Transferase</keyword>
<comment type="similarity">
    <text evidence="15">Belongs to the arginase family.</text>
</comment>
<dbReference type="UniPathway" id="UPA00098">
    <property type="reaction ID" value="UER00358"/>
</dbReference>
<evidence type="ECO:0000256" key="15">
    <source>
        <dbReference type="PROSITE-ProRule" id="PRU00742"/>
    </source>
</evidence>
<evidence type="ECO:0000256" key="9">
    <source>
        <dbReference type="ARBA" id="ARBA00022679"/>
    </source>
</evidence>
<accession>A0A127K8X6</accession>
<evidence type="ECO:0000256" key="8">
    <source>
        <dbReference type="ARBA" id="ARBA00022576"/>
    </source>
</evidence>
<dbReference type="GO" id="GO:0046872">
    <property type="term" value="F:metal ion binding"/>
    <property type="evidence" value="ECO:0007669"/>
    <property type="project" value="UniProtKB-KW"/>
</dbReference>
<evidence type="ECO:0000313" key="18">
    <source>
        <dbReference type="Proteomes" id="UP000036902"/>
    </source>
</evidence>
<name>A0A127K8X6_9RHOO</name>
<keyword evidence="8" id="KW-0032">Aminotransferase</keyword>
<comment type="cofactor">
    <cofactor evidence="2">
        <name>Mn(2+)</name>
        <dbReference type="ChEBI" id="CHEBI:29035"/>
    </cofactor>
</comment>
<dbReference type="SUPFAM" id="SSF52768">
    <property type="entry name" value="Arginase/deacetylase"/>
    <property type="match status" value="1"/>
</dbReference>
<dbReference type="InterPro" id="IPR049704">
    <property type="entry name" value="Aminotrans_3_PPA_site"/>
</dbReference>
<dbReference type="InterPro" id="IPR015422">
    <property type="entry name" value="PyrdxlP-dep_Trfase_small"/>
</dbReference>
<keyword evidence="11" id="KW-0378">Hydrolase</keyword>
<evidence type="ECO:0000256" key="7">
    <source>
        <dbReference type="ARBA" id="ARBA00022503"/>
    </source>
</evidence>
<dbReference type="InterPro" id="IPR006035">
    <property type="entry name" value="Ureohydrolase"/>
</dbReference>
<evidence type="ECO:0000256" key="14">
    <source>
        <dbReference type="ARBA" id="ARBA00030587"/>
    </source>
</evidence>
<dbReference type="CDD" id="cd09989">
    <property type="entry name" value="Arginase"/>
    <property type="match status" value="1"/>
</dbReference>
<dbReference type="KEGG" id="thu:AC731_016685"/>
<dbReference type="FunFam" id="3.40.640.10:FF:000011">
    <property type="entry name" value="Ornithine aminotransferase"/>
    <property type="match status" value="1"/>
</dbReference>
<evidence type="ECO:0000256" key="3">
    <source>
        <dbReference type="ARBA" id="ARBA00004998"/>
    </source>
</evidence>
<dbReference type="InterPro" id="IPR015424">
    <property type="entry name" value="PyrdxlP-dep_Trfase"/>
</dbReference>
<evidence type="ECO:0000256" key="12">
    <source>
        <dbReference type="ARBA" id="ARBA00022898"/>
    </source>
</evidence>
<dbReference type="InterPro" id="IPR010164">
    <property type="entry name" value="Orn_aminotrans"/>
</dbReference>
<evidence type="ECO:0000256" key="16">
    <source>
        <dbReference type="SAM" id="SignalP"/>
    </source>
</evidence>
<keyword evidence="10" id="KW-0479">Metal-binding</keyword>
<dbReference type="PANTHER" id="PTHR11986:SF18">
    <property type="entry name" value="ORNITHINE AMINOTRANSFERASE, MITOCHONDRIAL"/>
    <property type="match status" value="1"/>
</dbReference>
<dbReference type="InterPro" id="IPR050103">
    <property type="entry name" value="Class-III_PLP-dep_AT"/>
</dbReference>
<evidence type="ECO:0000256" key="13">
    <source>
        <dbReference type="ARBA" id="ARBA00023211"/>
    </source>
</evidence>
<evidence type="ECO:0000256" key="11">
    <source>
        <dbReference type="ARBA" id="ARBA00022801"/>
    </source>
</evidence>
<proteinExistence type="inferred from homology"/>
<dbReference type="Proteomes" id="UP000036902">
    <property type="component" value="Chromosome"/>
</dbReference>
<dbReference type="GO" id="GO:0055129">
    <property type="term" value="P:L-proline biosynthetic process"/>
    <property type="evidence" value="ECO:0007669"/>
    <property type="project" value="UniProtKB-UniPathway"/>
</dbReference>
<dbReference type="EC" id="3.5.3.1" evidence="5"/>
<keyword evidence="13" id="KW-0464">Manganese</keyword>
<dbReference type="NCBIfam" id="TIGR01885">
    <property type="entry name" value="Orn_aminotrans"/>
    <property type="match status" value="1"/>
</dbReference>
<dbReference type="InterPro" id="IPR023696">
    <property type="entry name" value="Ureohydrolase_dom_sf"/>
</dbReference>
<protein>
    <recommendedName>
        <fullName evidence="14">Ornithine--oxo-acid aminotransferase</fullName>
        <ecNumber evidence="6">2.6.1.13</ecNumber>
        <ecNumber evidence="5">3.5.3.1</ecNumber>
    </recommendedName>
</protein>
<evidence type="ECO:0000256" key="5">
    <source>
        <dbReference type="ARBA" id="ARBA00012168"/>
    </source>
</evidence>
<evidence type="ECO:0000256" key="2">
    <source>
        <dbReference type="ARBA" id="ARBA00001936"/>
    </source>
</evidence>
<feature type="chain" id="PRO_5007798025" description="Ornithine--oxo-acid aminotransferase" evidence="16">
    <location>
        <begin position="26"/>
        <end position="730"/>
    </location>
</feature>
<evidence type="ECO:0000256" key="4">
    <source>
        <dbReference type="ARBA" id="ARBA00005098"/>
    </source>
</evidence>
<keyword evidence="12" id="KW-0663">Pyridoxal phosphate</keyword>
<evidence type="ECO:0000313" key="17">
    <source>
        <dbReference type="EMBL" id="AMO38428.1"/>
    </source>
</evidence>
<dbReference type="Gene3D" id="3.40.800.10">
    <property type="entry name" value="Ureohydrolase domain"/>
    <property type="match status" value="1"/>
</dbReference>
<dbReference type="EC" id="2.6.1.13" evidence="6"/>
<organism evidence="17 18">
    <name type="scientific">Thauera humireducens</name>
    <dbReference type="NCBI Taxonomy" id="1134435"/>
    <lineage>
        <taxon>Bacteria</taxon>
        <taxon>Pseudomonadati</taxon>
        <taxon>Pseudomonadota</taxon>
        <taxon>Betaproteobacteria</taxon>
        <taxon>Rhodocyclales</taxon>
        <taxon>Zoogloeaceae</taxon>
        <taxon>Thauera</taxon>
    </lineage>
</organism>